<dbReference type="PROSITE" id="PS00028">
    <property type="entry name" value="ZINC_FINGER_C2H2_1"/>
    <property type="match status" value="1"/>
</dbReference>
<protein>
    <recommendedName>
        <fullName evidence="1">C2H2-type domain-containing protein</fullName>
    </recommendedName>
</protein>
<feature type="domain" description="C2H2-type" evidence="1">
    <location>
        <begin position="5"/>
        <end position="28"/>
    </location>
</feature>
<organism evidence="2">
    <name type="scientific">Cacopsylla melanoneura</name>
    <dbReference type="NCBI Taxonomy" id="428564"/>
    <lineage>
        <taxon>Eukaryota</taxon>
        <taxon>Metazoa</taxon>
        <taxon>Ecdysozoa</taxon>
        <taxon>Arthropoda</taxon>
        <taxon>Hexapoda</taxon>
        <taxon>Insecta</taxon>
        <taxon>Pterygota</taxon>
        <taxon>Neoptera</taxon>
        <taxon>Paraneoptera</taxon>
        <taxon>Hemiptera</taxon>
        <taxon>Sternorrhyncha</taxon>
        <taxon>Psylloidea</taxon>
        <taxon>Psyllidae</taxon>
        <taxon>Psyllinae</taxon>
        <taxon>Cacopsylla</taxon>
    </lineage>
</organism>
<evidence type="ECO:0000259" key="1">
    <source>
        <dbReference type="PROSITE" id="PS00028"/>
    </source>
</evidence>
<evidence type="ECO:0000313" key="2">
    <source>
        <dbReference type="EMBL" id="CAG6734530.1"/>
    </source>
</evidence>
<dbReference type="PANTHER" id="PTHR33936">
    <property type="entry name" value="PROTEIN CBG17840"/>
    <property type="match status" value="1"/>
</dbReference>
<name>A0A8D8YT52_9HEMI</name>
<reference evidence="2" key="1">
    <citation type="submission" date="2021-05" db="EMBL/GenBank/DDBJ databases">
        <authorList>
            <person name="Alioto T."/>
            <person name="Alioto T."/>
            <person name="Gomez Garrido J."/>
        </authorList>
    </citation>
    <scope>NUCLEOTIDE SEQUENCE</scope>
</reference>
<proteinExistence type="predicted"/>
<dbReference type="AlphaFoldDB" id="A0A8D8YT52"/>
<accession>A0A8D8YT52</accession>
<dbReference type="InterPro" id="IPR013087">
    <property type="entry name" value="Znf_C2H2_type"/>
</dbReference>
<dbReference type="InterPro" id="IPR052797">
    <property type="entry name" value="RegFact_GeneExpr_CellDeath"/>
</dbReference>
<dbReference type="EMBL" id="HBUF01392927">
    <property type="protein sequence ID" value="CAG6734530.1"/>
    <property type="molecule type" value="Transcribed_RNA"/>
</dbReference>
<sequence>MKFSCSEPSCSEMLHSIENLEKHLRVRHQVTLEVENLEFNSMEGFKIWKARYEKDNRVSYKASHTKQNKKVNINNVKARHYFRCHRSRSSYAAKGFNKQSCKMDEICPSRLIVKELSDSTIKLTFWKTHRGHELEIGCTRLSPSDREEIVTASSSTAVPVQDEVQTLFRKIQDFSSNASEDQSTDVNNFLKGELNEVLGKLHKQFGQYLKEKV</sequence>
<dbReference type="PANTHER" id="PTHR33936:SF24">
    <property type="entry name" value="C2H2-TYPE DOMAIN-CONTAINING PROTEIN"/>
    <property type="match status" value="1"/>
</dbReference>